<dbReference type="GO" id="GO:0005634">
    <property type="term" value="C:nucleus"/>
    <property type="evidence" value="ECO:0007669"/>
    <property type="project" value="TreeGrafter"/>
</dbReference>
<dbReference type="STRING" id="7234.B4HAY3"/>
<feature type="binding site" evidence="10">
    <location>
        <position position="32"/>
    </location>
    <ligand>
        <name>NAD(+)</name>
        <dbReference type="ChEBI" id="CHEBI:57540"/>
    </ligand>
</feature>
<dbReference type="AlphaFoldDB" id="B4HAY3"/>
<dbReference type="GO" id="GO:0015012">
    <property type="term" value="P:heparan sulfate proteoglycan biosynthetic process"/>
    <property type="evidence" value="ECO:0007669"/>
    <property type="project" value="EnsemblMetazoa"/>
</dbReference>
<dbReference type="OMA" id="CFIAVGT"/>
<dbReference type="SMR" id="B4HAY3"/>
<dbReference type="GO" id="GO:0008543">
    <property type="term" value="P:fibroblast growth factor receptor signaling pathway"/>
    <property type="evidence" value="ECO:0007669"/>
    <property type="project" value="EnsemblMetazoa"/>
</dbReference>
<feature type="binding site" evidence="10">
    <location>
        <begin position="7"/>
        <end position="12"/>
    </location>
    <ligand>
        <name>NAD(+)</name>
        <dbReference type="ChEBI" id="CHEBI:57540"/>
    </ligand>
</feature>
<organism evidence="13">
    <name type="scientific">Drosophila persimilis</name>
    <name type="common">Fruit fly</name>
    <dbReference type="NCBI Taxonomy" id="7234"/>
    <lineage>
        <taxon>Eukaryota</taxon>
        <taxon>Metazoa</taxon>
        <taxon>Ecdysozoa</taxon>
        <taxon>Arthropoda</taxon>
        <taxon>Hexapoda</taxon>
        <taxon>Insecta</taxon>
        <taxon>Pterygota</taxon>
        <taxon>Neoptera</taxon>
        <taxon>Endopterygota</taxon>
        <taxon>Diptera</taxon>
        <taxon>Brachycera</taxon>
        <taxon>Muscomorpha</taxon>
        <taxon>Ephydroidea</taxon>
        <taxon>Drosophilidae</taxon>
        <taxon>Drosophila</taxon>
        <taxon>Sophophora</taxon>
    </lineage>
</organism>
<dbReference type="InterPro" id="IPR017476">
    <property type="entry name" value="UDP-Glc/GDP-Man"/>
</dbReference>
<protein>
    <recommendedName>
        <fullName evidence="4 8">UDP-glucose 6-dehydrogenase</fullName>
        <ecNumber evidence="3 8">1.1.1.22</ecNumber>
    </recommendedName>
</protein>
<dbReference type="Gene3D" id="1.20.5.100">
    <property type="entry name" value="Cytochrome c1, transmembrane anchor, C-terminal"/>
    <property type="match status" value="1"/>
</dbReference>
<feature type="binding site" evidence="10">
    <location>
        <begin position="126"/>
        <end position="127"/>
    </location>
    <ligand>
        <name>NAD(+)</name>
        <dbReference type="ChEBI" id="CHEBI:57540"/>
    </ligand>
</feature>
<dbReference type="FunFam" id="1.20.5.100:FF:000001">
    <property type="entry name" value="UDP-glucose 6-dehydrogenase"/>
    <property type="match status" value="1"/>
</dbReference>
<gene>
    <name evidence="12" type="primary">Dper\GL15063</name>
    <name evidence="12" type="ORF">Dper_GL15063</name>
</gene>
<dbReference type="SUPFAM" id="SSF48179">
    <property type="entry name" value="6-phosphogluconate dehydrogenase C-terminal domain-like"/>
    <property type="match status" value="1"/>
</dbReference>
<evidence type="ECO:0000256" key="3">
    <source>
        <dbReference type="ARBA" id="ARBA00012954"/>
    </source>
</evidence>
<feature type="active site" description="Nucleophile" evidence="9">
    <location>
        <position position="272"/>
    </location>
</feature>
<sequence length="430" mass="47659">MKVCCIGAGYVGGPTCAVMALKCPDIVITLVDKSVERIAQWNSDKLPIYEPGLDEVVKKCRNVNLFFSTDIETAIKEADLIFISVNTPTKVSGNGKGRAADLKYVESAARMIAEIAQSNKIVVEKSTVPVRAAESIMHILRANQKPGIHYDILSNPEFLAEGTAINDLLNADRVLIGGEETTEGHEAVAKLSWIYEHWIPKQHILTTNTWSSELSKLAANAFLAQRISSINSLSAVCEATGADVSEVARAVGLDSRIGSKFLQASVGFGGSCFQKDILNLIYICENLNLPEWRPTGTGHRHERLPEAPLLPEIIESLFNTWSPEQIIDDLTHPSVTESPENVKKAVQIHSDPYSAVRATHALVICTEWDEFVDLDFQRIYQSMMKPAYIFDGRKILDHERLHQIGFHVQTIGKKYQRSGLLRSWGIVPQL</sequence>
<comment type="pathway">
    <text evidence="1">Nucleotide-sugar biosynthesis; UDP-alpha-D-glucuronate biosynthesis; UDP-alpha-D-glucuronate from UDP-alpha-D-glucose: step 1/1.</text>
</comment>
<dbReference type="InterPro" id="IPR036291">
    <property type="entry name" value="NAD(P)-bd_dom_sf"/>
</dbReference>
<evidence type="ECO:0000256" key="8">
    <source>
        <dbReference type="PIRNR" id="PIRNR000124"/>
    </source>
</evidence>
<dbReference type="SUPFAM" id="SSF52413">
    <property type="entry name" value="UDP-glucose/GDP-mannose dehydrogenase C-terminal domain"/>
    <property type="match status" value="1"/>
</dbReference>
<evidence type="ECO:0000256" key="4">
    <source>
        <dbReference type="ARBA" id="ARBA00015132"/>
    </source>
</evidence>
<dbReference type="Pfam" id="PF00984">
    <property type="entry name" value="UDPG_MGDP_dh"/>
    <property type="match status" value="1"/>
</dbReference>
<evidence type="ECO:0000313" key="13">
    <source>
        <dbReference type="Proteomes" id="UP000008744"/>
    </source>
</evidence>
<comment type="function">
    <text evidence="8">Involved in the biosynthesis of glycosaminoglycans; hyaluronan, chondroitin sulfate, and heparan sulfate.</text>
</comment>
<evidence type="ECO:0000313" key="12">
    <source>
        <dbReference type="EMBL" id="EDW37777.1"/>
    </source>
</evidence>
<proteinExistence type="inferred from homology"/>
<evidence type="ECO:0000256" key="7">
    <source>
        <dbReference type="ARBA" id="ARBA00047473"/>
    </source>
</evidence>
<dbReference type="InterPro" id="IPR028356">
    <property type="entry name" value="UDPglc_DH_euk"/>
</dbReference>
<dbReference type="GO" id="GO:0050650">
    <property type="term" value="P:chondroitin sulfate proteoglycan biosynthetic process"/>
    <property type="evidence" value="ECO:0007669"/>
    <property type="project" value="EnsemblMetazoa"/>
</dbReference>
<evidence type="ECO:0000256" key="5">
    <source>
        <dbReference type="ARBA" id="ARBA00023002"/>
    </source>
</evidence>
<dbReference type="eggNOG" id="KOG2666">
    <property type="taxonomic scope" value="Eukaryota"/>
</dbReference>
<evidence type="ECO:0000259" key="11">
    <source>
        <dbReference type="SMART" id="SM00984"/>
    </source>
</evidence>
<dbReference type="PhylomeDB" id="B4HAY3"/>
<dbReference type="OrthoDB" id="5059218at2759"/>
<dbReference type="HOGENOM" id="CLU_023810_7_2_1"/>
<dbReference type="PIRSF" id="PIRSF000124">
    <property type="entry name" value="UDPglc_GDPman_dh"/>
    <property type="match status" value="1"/>
</dbReference>
<dbReference type="GO" id="GO:0007509">
    <property type="term" value="P:mesoderm migration involved in gastrulation"/>
    <property type="evidence" value="ECO:0007669"/>
    <property type="project" value="EnsemblMetazoa"/>
</dbReference>
<comment type="similarity">
    <text evidence="2 8">Belongs to the UDP-glucose/GDP-mannose dehydrogenase family.</text>
</comment>
<dbReference type="PANTHER" id="PTHR11374:SF3">
    <property type="entry name" value="UDP-GLUCOSE 6-DEHYDROGENASE"/>
    <property type="match status" value="1"/>
</dbReference>
<dbReference type="InterPro" id="IPR014026">
    <property type="entry name" value="UDP-Glc/GDP-Man_DH_dimer"/>
</dbReference>
<keyword evidence="5 8" id="KW-0560">Oxidoreductase</keyword>
<feature type="binding site" evidence="10">
    <location>
        <position position="161"/>
    </location>
    <ligand>
        <name>NAD(+)</name>
        <dbReference type="ChEBI" id="CHEBI:57540"/>
    </ligand>
</feature>
<reference evidence="12 13" key="1">
    <citation type="journal article" date="2007" name="Nature">
        <title>Evolution of genes and genomes on the Drosophila phylogeny.</title>
        <authorList>
            <consortium name="Drosophila 12 Genomes Consortium"/>
            <person name="Clark A.G."/>
            <person name="Eisen M.B."/>
            <person name="Smith D.R."/>
            <person name="Bergman C.M."/>
            <person name="Oliver B."/>
            <person name="Markow T.A."/>
            <person name="Kaufman T.C."/>
            <person name="Kellis M."/>
            <person name="Gelbart W."/>
            <person name="Iyer V.N."/>
            <person name="Pollard D.A."/>
            <person name="Sackton T.B."/>
            <person name="Larracuente A.M."/>
            <person name="Singh N.D."/>
            <person name="Abad J.P."/>
            <person name="Abt D.N."/>
            <person name="Adryan B."/>
            <person name="Aguade M."/>
            <person name="Akashi H."/>
            <person name="Anderson W.W."/>
            <person name="Aquadro C.F."/>
            <person name="Ardell D.H."/>
            <person name="Arguello R."/>
            <person name="Artieri C.G."/>
            <person name="Barbash D.A."/>
            <person name="Barker D."/>
            <person name="Barsanti P."/>
            <person name="Batterham P."/>
            <person name="Batzoglou S."/>
            <person name="Begun D."/>
            <person name="Bhutkar A."/>
            <person name="Blanco E."/>
            <person name="Bosak S.A."/>
            <person name="Bradley R.K."/>
            <person name="Brand A.D."/>
            <person name="Brent M.R."/>
            <person name="Brooks A.N."/>
            <person name="Brown R.H."/>
            <person name="Butlin R.K."/>
            <person name="Caggese C."/>
            <person name="Calvi B.R."/>
            <person name="Bernardo de Carvalho A."/>
            <person name="Caspi A."/>
            <person name="Castrezana S."/>
            <person name="Celniker S.E."/>
            <person name="Chang J.L."/>
            <person name="Chapple C."/>
            <person name="Chatterji S."/>
            <person name="Chinwalla A."/>
            <person name="Civetta A."/>
            <person name="Clifton S.W."/>
            <person name="Comeron J.M."/>
            <person name="Costello J.C."/>
            <person name="Coyne J.A."/>
            <person name="Daub J."/>
            <person name="David R.G."/>
            <person name="Delcher A.L."/>
            <person name="Delehaunty K."/>
            <person name="Do C.B."/>
            <person name="Ebling H."/>
            <person name="Edwards K."/>
            <person name="Eickbush T."/>
            <person name="Evans J.D."/>
            <person name="Filipski A."/>
            <person name="Findeiss S."/>
            <person name="Freyhult E."/>
            <person name="Fulton L."/>
            <person name="Fulton R."/>
            <person name="Garcia A.C."/>
            <person name="Gardiner A."/>
            <person name="Garfield D.A."/>
            <person name="Garvin B.E."/>
            <person name="Gibson G."/>
            <person name="Gilbert D."/>
            <person name="Gnerre S."/>
            <person name="Godfrey J."/>
            <person name="Good R."/>
            <person name="Gotea V."/>
            <person name="Gravely B."/>
            <person name="Greenberg A.J."/>
            <person name="Griffiths-Jones S."/>
            <person name="Gross S."/>
            <person name="Guigo R."/>
            <person name="Gustafson E.A."/>
            <person name="Haerty W."/>
            <person name="Hahn M.W."/>
            <person name="Halligan D.L."/>
            <person name="Halpern A.L."/>
            <person name="Halter G.M."/>
            <person name="Han M.V."/>
            <person name="Heger A."/>
            <person name="Hillier L."/>
            <person name="Hinrichs A.S."/>
            <person name="Holmes I."/>
            <person name="Hoskins R.A."/>
            <person name="Hubisz M.J."/>
            <person name="Hultmark D."/>
            <person name="Huntley M.A."/>
            <person name="Jaffe D.B."/>
            <person name="Jagadeeshan S."/>
            <person name="Jeck W.R."/>
            <person name="Johnson J."/>
            <person name="Jones C.D."/>
            <person name="Jordan W.C."/>
            <person name="Karpen G.H."/>
            <person name="Kataoka E."/>
            <person name="Keightley P.D."/>
            <person name="Kheradpour P."/>
            <person name="Kirkness E.F."/>
            <person name="Koerich L.B."/>
            <person name="Kristiansen K."/>
            <person name="Kudrna D."/>
            <person name="Kulathinal R.J."/>
            <person name="Kumar S."/>
            <person name="Kwok R."/>
            <person name="Lander E."/>
            <person name="Langley C.H."/>
            <person name="Lapoint R."/>
            <person name="Lazzaro B.P."/>
            <person name="Lee S.J."/>
            <person name="Levesque L."/>
            <person name="Li R."/>
            <person name="Lin C.F."/>
            <person name="Lin M.F."/>
            <person name="Lindblad-Toh K."/>
            <person name="Llopart A."/>
            <person name="Long M."/>
            <person name="Low L."/>
            <person name="Lozovsky E."/>
            <person name="Lu J."/>
            <person name="Luo M."/>
            <person name="Machado C.A."/>
            <person name="Makalowski W."/>
            <person name="Marzo M."/>
            <person name="Matsuda M."/>
            <person name="Matzkin L."/>
            <person name="McAllister B."/>
            <person name="McBride C.S."/>
            <person name="McKernan B."/>
            <person name="McKernan K."/>
            <person name="Mendez-Lago M."/>
            <person name="Minx P."/>
            <person name="Mollenhauer M.U."/>
            <person name="Montooth K."/>
            <person name="Mount S.M."/>
            <person name="Mu X."/>
            <person name="Myers E."/>
            <person name="Negre B."/>
            <person name="Newfeld S."/>
            <person name="Nielsen R."/>
            <person name="Noor M.A."/>
            <person name="O'Grady P."/>
            <person name="Pachter L."/>
            <person name="Papaceit M."/>
            <person name="Parisi M.J."/>
            <person name="Parisi M."/>
            <person name="Parts L."/>
            <person name="Pedersen J.S."/>
            <person name="Pesole G."/>
            <person name="Phillippy A.M."/>
            <person name="Ponting C.P."/>
            <person name="Pop M."/>
            <person name="Porcelli D."/>
            <person name="Powell J.R."/>
            <person name="Prohaska S."/>
            <person name="Pruitt K."/>
            <person name="Puig M."/>
            <person name="Quesneville H."/>
            <person name="Ram K.R."/>
            <person name="Rand D."/>
            <person name="Rasmussen M.D."/>
            <person name="Reed L.K."/>
            <person name="Reenan R."/>
            <person name="Reily A."/>
            <person name="Remington K.A."/>
            <person name="Rieger T.T."/>
            <person name="Ritchie M.G."/>
            <person name="Robin C."/>
            <person name="Rogers Y.H."/>
            <person name="Rohde C."/>
            <person name="Rozas J."/>
            <person name="Rubenfield M.J."/>
            <person name="Ruiz A."/>
            <person name="Russo S."/>
            <person name="Salzberg S.L."/>
            <person name="Sanchez-Gracia A."/>
            <person name="Saranga D.J."/>
            <person name="Sato H."/>
            <person name="Schaeffer S.W."/>
            <person name="Schatz M.C."/>
            <person name="Schlenke T."/>
            <person name="Schwartz R."/>
            <person name="Segarra C."/>
            <person name="Singh R.S."/>
            <person name="Sirot L."/>
            <person name="Sirota M."/>
            <person name="Sisneros N.B."/>
            <person name="Smith C.D."/>
            <person name="Smith T.F."/>
            <person name="Spieth J."/>
            <person name="Stage D.E."/>
            <person name="Stark A."/>
            <person name="Stephan W."/>
            <person name="Strausberg R.L."/>
            <person name="Strempel S."/>
            <person name="Sturgill D."/>
            <person name="Sutton G."/>
            <person name="Sutton G.G."/>
            <person name="Tao W."/>
            <person name="Teichmann S."/>
            <person name="Tobari Y.N."/>
            <person name="Tomimura Y."/>
            <person name="Tsolas J.M."/>
            <person name="Valente V.L."/>
            <person name="Venter E."/>
            <person name="Venter J.C."/>
            <person name="Vicario S."/>
            <person name="Vieira F.G."/>
            <person name="Vilella A.J."/>
            <person name="Villasante A."/>
            <person name="Walenz B."/>
            <person name="Wang J."/>
            <person name="Wasserman M."/>
            <person name="Watts T."/>
            <person name="Wilson D."/>
            <person name="Wilson R.K."/>
            <person name="Wing R.A."/>
            <person name="Wolfner M.F."/>
            <person name="Wong A."/>
            <person name="Wong G.K."/>
            <person name="Wu C.I."/>
            <person name="Wu G."/>
            <person name="Yamamoto D."/>
            <person name="Yang H.P."/>
            <person name="Yang S.P."/>
            <person name="Yorke J.A."/>
            <person name="Yoshida K."/>
            <person name="Zdobnov E."/>
            <person name="Zhang P."/>
            <person name="Zhang Y."/>
            <person name="Zimin A.V."/>
            <person name="Baldwin J."/>
            <person name="Abdouelleil A."/>
            <person name="Abdulkadir J."/>
            <person name="Abebe A."/>
            <person name="Abera B."/>
            <person name="Abreu J."/>
            <person name="Acer S.C."/>
            <person name="Aftuck L."/>
            <person name="Alexander A."/>
            <person name="An P."/>
            <person name="Anderson E."/>
            <person name="Anderson S."/>
            <person name="Arachi H."/>
            <person name="Azer M."/>
            <person name="Bachantsang P."/>
            <person name="Barry A."/>
            <person name="Bayul T."/>
            <person name="Berlin A."/>
            <person name="Bessette D."/>
            <person name="Bloom T."/>
            <person name="Blye J."/>
            <person name="Boguslavskiy L."/>
            <person name="Bonnet C."/>
            <person name="Boukhgalter B."/>
            <person name="Bourzgui I."/>
            <person name="Brown A."/>
            <person name="Cahill P."/>
            <person name="Channer S."/>
            <person name="Cheshatsang Y."/>
            <person name="Chuda L."/>
            <person name="Citroen M."/>
            <person name="Collymore A."/>
            <person name="Cooke P."/>
            <person name="Costello M."/>
            <person name="D'Aco K."/>
            <person name="Daza R."/>
            <person name="De Haan G."/>
            <person name="DeGray S."/>
            <person name="DeMaso C."/>
            <person name="Dhargay N."/>
            <person name="Dooley K."/>
            <person name="Dooley E."/>
            <person name="Doricent M."/>
            <person name="Dorje P."/>
            <person name="Dorjee K."/>
            <person name="Dupes A."/>
            <person name="Elong R."/>
            <person name="Falk J."/>
            <person name="Farina A."/>
            <person name="Faro S."/>
            <person name="Ferguson D."/>
            <person name="Fisher S."/>
            <person name="Foley C.D."/>
            <person name="Franke A."/>
            <person name="Friedrich D."/>
            <person name="Gadbois L."/>
            <person name="Gearin G."/>
            <person name="Gearin C.R."/>
            <person name="Giannoukos G."/>
            <person name="Goode T."/>
            <person name="Graham J."/>
            <person name="Grandbois E."/>
            <person name="Grewal S."/>
            <person name="Gyaltsen K."/>
            <person name="Hafez N."/>
            <person name="Hagos B."/>
            <person name="Hall J."/>
            <person name="Henson C."/>
            <person name="Hollinger A."/>
            <person name="Honan T."/>
            <person name="Huard M.D."/>
            <person name="Hughes L."/>
            <person name="Hurhula B."/>
            <person name="Husby M.E."/>
            <person name="Kamat A."/>
            <person name="Kanga B."/>
            <person name="Kashin S."/>
            <person name="Khazanovich D."/>
            <person name="Kisner P."/>
            <person name="Lance K."/>
            <person name="Lara M."/>
            <person name="Lee W."/>
            <person name="Lennon N."/>
            <person name="Letendre F."/>
            <person name="LeVine R."/>
            <person name="Lipovsky A."/>
            <person name="Liu X."/>
            <person name="Liu J."/>
            <person name="Liu S."/>
            <person name="Lokyitsang T."/>
            <person name="Lokyitsang Y."/>
            <person name="Lubonja R."/>
            <person name="Lui A."/>
            <person name="MacDonald P."/>
            <person name="Magnisalis V."/>
            <person name="Maru K."/>
            <person name="Matthews C."/>
            <person name="McCusker W."/>
            <person name="McDonough S."/>
            <person name="Mehta T."/>
            <person name="Meldrim J."/>
            <person name="Meneus L."/>
            <person name="Mihai O."/>
            <person name="Mihalev A."/>
            <person name="Mihova T."/>
            <person name="Mittelman R."/>
            <person name="Mlenga V."/>
            <person name="Montmayeur A."/>
            <person name="Mulrain L."/>
            <person name="Navidi A."/>
            <person name="Naylor J."/>
            <person name="Negash T."/>
            <person name="Nguyen T."/>
            <person name="Nguyen N."/>
            <person name="Nicol R."/>
            <person name="Norbu C."/>
            <person name="Norbu N."/>
            <person name="Novod N."/>
            <person name="O'Neill B."/>
            <person name="Osman S."/>
            <person name="Markiewicz E."/>
            <person name="Oyono O.L."/>
            <person name="Patti C."/>
            <person name="Phunkhang P."/>
            <person name="Pierre F."/>
            <person name="Priest M."/>
            <person name="Raghuraman S."/>
            <person name="Rege F."/>
            <person name="Reyes R."/>
            <person name="Rise C."/>
            <person name="Rogov P."/>
            <person name="Ross K."/>
            <person name="Ryan E."/>
            <person name="Settipalli S."/>
            <person name="Shea T."/>
            <person name="Sherpa N."/>
            <person name="Shi L."/>
            <person name="Shih D."/>
            <person name="Sparrow T."/>
            <person name="Spaulding J."/>
            <person name="Stalker J."/>
            <person name="Stange-Thomann N."/>
            <person name="Stavropoulos S."/>
            <person name="Stone C."/>
            <person name="Strader C."/>
            <person name="Tesfaye S."/>
            <person name="Thomson T."/>
            <person name="Thoulutsang Y."/>
            <person name="Thoulutsang D."/>
            <person name="Topham K."/>
            <person name="Topping I."/>
            <person name="Tsamla T."/>
            <person name="Vassiliev H."/>
            <person name="Vo A."/>
            <person name="Wangchuk T."/>
            <person name="Wangdi T."/>
            <person name="Weiand M."/>
            <person name="Wilkinson J."/>
            <person name="Wilson A."/>
            <person name="Yadav S."/>
            <person name="Young G."/>
            <person name="Yu Q."/>
            <person name="Zembek L."/>
            <person name="Zhong D."/>
            <person name="Zimmer A."/>
            <person name="Zwirko Z."/>
            <person name="Jaffe D.B."/>
            <person name="Alvarez P."/>
            <person name="Brockman W."/>
            <person name="Butler J."/>
            <person name="Chin C."/>
            <person name="Gnerre S."/>
            <person name="Grabherr M."/>
            <person name="Kleber M."/>
            <person name="Mauceli E."/>
            <person name="MacCallum I."/>
        </authorList>
    </citation>
    <scope>NUCLEOTIDE SEQUENCE [LARGE SCALE GENOMIC DNA]</scope>
    <source>
        <strain evidence="13">MSH-3 / Tucson 14011-0111.49</strain>
    </source>
</reference>
<feature type="binding site" evidence="10">
    <location>
        <begin position="85"/>
        <end position="89"/>
    </location>
    <ligand>
        <name>NAD(+)</name>
        <dbReference type="ChEBI" id="CHEBI:57540"/>
    </ligand>
</feature>
<evidence type="ECO:0000256" key="6">
    <source>
        <dbReference type="ARBA" id="ARBA00023027"/>
    </source>
</evidence>
<keyword evidence="13" id="KW-1185">Reference proteome</keyword>
<feature type="domain" description="UDP-glucose/GDP-mannose dehydrogenase C-terminal" evidence="11">
    <location>
        <begin position="324"/>
        <end position="398"/>
    </location>
</feature>
<dbReference type="GO" id="GO:0007367">
    <property type="term" value="P:segment polarity determination"/>
    <property type="evidence" value="ECO:0007669"/>
    <property type="project" value="EnsemblMetazoa"/>
</dbReference>
<dbReference type="FunFam" id="3.40.50.720:FF:000032">
    <property type="entry name" value="UDP-glucose 6-dehydrogenase"/>
    <property type="match status" value="1"/>
</dbReference>
<dbReference type="InterPro" id="IPR036220">
    <property type="entry name" value="UDP-Glc/GDP-Man_DH_C_sf"/>
</dbReference>
<dbReference type="PANTHER" id="PTHR11374">
    <property type="entry name" value="UDP-GLUCOSE DEHYDROGENASE/UDP-MANNAC DEHYDROGENASE"/>
    <property type="match status" value="1"/>
</dbReference>
<evidence type="ECO:0000256" key="9">
    <source>
        <dbReference type="PIRSR" id="PIRSR500133-1"/>
    </source>
</evidence>
<feature type="binding site" evidence="10">
    <location>
        <begin position="272"/>
        <end position="275"/>
    </location>
    <ligand>
        <name>NAD(+)</name>
        <dbReference type="ChEBI" id="CHEBI:57540"/>
    </ligand>
</feature>
<dbReference type="EC" id="1.1.1.22" evidence="3 8"/>
<dbReference type="UniPathway" id="UPA00038">
    <property type="reaction ID" value="UER00491"/>
</dbReference>
<evidence type="ECO:0000256" key="10">
    <source>
        <dbReference type="PIRSR" id="PIRSR500133-3"/>
    </source>
</evidence>
<name>B4HAY3_DROPE</name>
<dbReference type="GO" id="GO:0007427">
    <property type="term" value="P:epithelial cell migration, open tracheal system"/>
    <property type="evidence" value="ECO:0007669"/>
    <property type="project" value="EnsemblMetazoa"/>
</dbReference>
<dbReference type="Gene3D" id="3.40.50.720">
    <property type="entry name" value="NAD(P)-binding Rossmann-like Domain"/>
    <property type="match status" value="3"/>
</dbReference>
<dbReference type="SMART" id="SM00984">
    <property type="entry name" value="UDPG_MGDP_dh_C"/>
    <property type="match status" value="1"/>
</dbReference>
<dbReference type="GO" id="GO:0051287">
    <property type="term" value="F:NAD binding"/>
    <property type="evidence" value="ECO:0007669"/>
    <property type="project" value="InterPro"/>
</dbReference>
<feature type="binding site" evidence="10">
    <location>
        <position position="37"/>
    </location>
    <ligand>
        <name>NAD(+)</name>
        <dbReference type="ChEBI" id="CHEBI:57540"/>
    </ligand>
</feature>
<dbReference type="Pfam" id="PF03721">
    <property type="entry name" value="UDPG_MGDP_dh_N"/>
    <property type="match status" value="1"/>
</dbReference>
<dbReference type="NCBIfam" id="TIGR03026">
    <property type="entry name" value="NDP-sugDHase"/>
    <property type="match status" value="1"/>
</dbReference>
<dbReference type="InterPro" id="IPR014027">
    <property type="entry name" value="UDP-Glc/GDP-Man_DH_C"/>
</dbReference>
<dbReference type="InterPro" id="IPR001732">
    <property type="entry name" value="UDP-Glc/GDP-Man_DH_N"/>
</dbReference>
<accession>B4HAY3</accession>
<comment type="catalytic activity">
    <reaction evidence="7 8">
        <text>UDP-alpha-D-glucose + 2 NAD(+) + H2O = UDP-alpha-D-glucuronate + 2 NADH + 3 H(+)</text>
        <dbReference type="Rhea" id="RHEA:23596"/>
        <dbReference type="ChEBI" id="CHEBI:15377"/>
        <dbReference type="ChEBI" id="CHEBI:15378"/>
        <dbReference type="ChEBI" id="CHEBI:57540"/>
        <dbReference type="ChEBI" id="CHEBI:57945"/>
        <dbReference type="ChEBI" id="CHEBI:58052"/>
        <dbReference type="ChEBI" id="CHEBI:58885"/>
        <dbReference type="EC" id="1.1.1.22"/>
    </reaction>
</comment>
<dbReference type="Pfam" id="PF03720">
    <property type="entry name" value="UDPG_MGDP_dh_C"/>
    <property type="match status" value="1"/>
</dbReference>
<dbReference type="EMBL" id="CH479246">
    <property type="protein sequence ID" value="EDW37777.1"/>
    <property type="molecule type" value="Genomic_DNA"/>
</dbReference>
<dbReference type="InterPro" id="IPR008927">
    <property type="entry name" value="6-PGluconate_DH-like_C_sf"/>
</dbReference>
<dbReference type="GO" id="GO:0003979">
    <property type="term" value="F:UDP-glucose 6-dehydrogenase activity"/>
    <property type="evidence" value="ECO:0007669"/>
    <property type="project" value="UniProtKB-EC"/>
</dbReference>
<evidence type="ECO:0000256" key="1">
    <source>
        <dbReference type="ARBA" id="ARBA00004701"/>
    </source>
</evidence>
<keyword evidence="6 8" id="KW-0520">NAD</keyword>
<dbReference type="SUPFAM" id="SSF51735">
    <property type="entry name" value="NAD(P)-binding Rossmann-fold domains"/>
    <property type="match status" value="1"/>
</dbReference>
<dbReference type="PIRSF" id="PIRSF500133">
    <property type="entry name" value="UDPglc_DH_euk"/>
    <property type="match status" value="1"/>
</dbReference>
<dbReference type="GO" id="GO:0006065">
    <property type="term" value="P:UDP-glucuronate biosynthetic process"/>
    <property type="evidence" value="ECO:0007669"/>
    <property type="project" value="UniProtKB-UniPathway"/>
</dbReference>
<dbReference type="Proteomes" id="UP000008744">
    <property type="component" value="Unassembled WGS sequence"/>
</dbReference>
<dbReference type="GO" id="GO:0006024">
    <property type="term" value="P:glycosaminoglycan biosynthetic process"/>
    <property type="evidence" value="ECO:0007669"/>
    <property type="project" value="EnsemblMetazoa"/>
</dbReference>
<evidence type="ECO:0000256" key="2">
    <source>
        <dbReference type="ARBA" id="ARBA00006601"/>
    </source>
</evidence>